<reference evidence="1 2" key="1">
    <citation type="submission" date="2018-08" db="EMBL/GenBank/DDBJ databases">
        <title>Genome and evolution of the arbuscular mycorrhizal fungus Diversispora epigaea (formerly Glomus versiforme) and its bacterial endosymbionts.</title>
        <authorList>
            <person name="Sun X."/>
            <person name="Fei Z."/>
            <person name="Harrison M."/>
        </authorList>
    </citation>
    <scope>NUCLEOTIDE SEQUENCE [LARGE SCALE GENOMIC DNA]</scope>
    <source>
        <strain evidence="1 2">IT104</strain>
    </source>
</reference>
<protein>
    <submittedName>
        <fullName evidence="1">Uncharacterized protein</fullName>
    </submittedName>
</protein>
<gene>
    <name evidence="1" type="ORF">Glove_83g20</name>
</gene>
<accession>A0A397JGM9</accession>
<name>A0A397JGM9_9GLOM</name>
<dbReference type="EMBL" id="PQFF01000079">
    <property type="protein sequence ID" value="RHZ84334.1"/>
    <property type="molecule type" value="Genomic_DNA"/>
</dbReference>
<dbReference type="Proteomes" id="UP000266861">
    <property type="component" value="Unassembled WGS sequence"/>
</dbReference>
<sequence>MSDEIIIVQLEKSNRTVVDNQMDFKFFNLAANEIIDMRNTSNFSIRNFYNITKETRNIYLAHI</sequence>
<proteinExistence type="predicted"/>
<comment type="caution">
    <text evidence="1">The sequence shown here is derived from an EMBL/GenBank/DDBJ whole genome shotgun (WGS) entry which is preliminary data.</text>
</comment>
<evidence type="ECO:0000313" key="1">
    <source>
        <dbReference type="EMBL" id="RHZ84334.1"/>
    </source>
</evidence>
<organism evidence="1 2">
    <name type="scientific">Diversispora epigaea</name>
    <dbReference type="NCBI Taxonomy" id="1348612"/>
    <lineage>
        <taxon>Eukaryota</taxon>
        <taxon>Fungi</taxon>
        <taxon>Fungi incertae sedis</taxon>
        <taxon>Mucoromycota</taxon>
        <taxon>Glomeromycotina</taxon>
        <taxon>Glomeromycetes</taxon>
        <taxon>Diversisporales</taxon>
        <taxon>Diversisporaceae</taxon>
        <taxon>Diversispora</taxon>
    </lineage>
</organism>
<keyword evidence="2" id="KW-1185">Reference proteome</keyword>
<dbReference type="AlphaFoldDB" id="A0A397JGM9"/>
<evidence type="ECO:0000313" key="2">
    <source>
        <dbReference type="Proteomes" id="UP000266861"/>
    </source>
</evidence>